<dbReference type="InterPro" id="IPR023485">
    <property type="entry name" value="Ptyr_pPase"/>
</dbReference>
<proteinExistence type="inferred from homology"/>
<evidence type="ECO:0000256" key="2">
    <source>
        <dbReference type="ARBA" id="ARBA00013064"/>
    </source>
</evidence>
<evidence type="ECO:0000313" key="7">
    <source>
        <dbReference type="EMBL" id="ART79367.1"/>
    </source>
</evidence>
<feature type="active site" evidence="5">
    <location>
        <position position="22"/>
    </location>
</feature>
<dbReference type="OrthoDB" id="9784339at2"/>
<dbReference type="InterPro" id="IPR017867">
    <property type="entry name" value="Tyr_phospatase_low_mol_wt"/>
</dbReference>
<keyword evidence="8" id="KW-1185">Reference proteome</keyword>
<evidence type="ECO:0000313" key="8">
    <source>
        <dbReference type="Proteomes" id="UP000243793"/>
    </source>
</evidence>
<evidence type="ECO:0000256" key="5">
    <source>
        <dbReference type="PIRSR" id="PIRSR617867-1"/>
    </source>
</evidence>
<dbReference type="EMBL" id="CP021376">
    <property type="protein sequence ID" value="ART79367.1"/>
    <property type="molecule type" value="Genomic_DNA"/>
</dbReference>
<dbReference type="EC" id="3.1.3.48" evidence="2"/>
<dbReference type="InterPro" id="IPR050438">
    <property type="entry name" value="LMW_PTPase"/>
</dbReference>
<dbReference type="PANTHER" id="PTHR11717">
    <property type="entry name" value="LOW MOLECULAR WEIGHT PROTEIN TYROSINE PHOSPHATASE"/>
    <property type="match status" value="1"/>
</dbReference>
<evidence type="ECO:0000256" key="4">
    <source>
        <dbReference type="ARBA" id="ARBA00022912"/>
    </source>
</evidence>
<name>A0A1Y0CWU6_9GAMM</name>
<comment type="similarity">
    <text evidence="1">Belongs to the low molecular weight phosphotyrosine protein phosphatase family.</text>
</comment>
<accession>A0A1Y0CWU6</accession>
<dbReference type="InterPro" id="IPR036196">
    <property type="entry name" value="Ptyr_pPase_sf"/>
</dbReference>
<dbReference type="Pfam" id="PF01451">
    <property type="entry name" value="LMWPc"/>
    <property type="match status" value="1"/>
</dbReference>
<dbReference type="Gene3D" id="3.40.50.2300">
    <property type="match status" value="1"/>
</dbReference>
<evidence type="ECO:0000259" key="6">
    <source>
        <dbReference type="SMART" id="SM00226"/>
    </source>
</evidence>
<feature type="active site" description="Proton donor" evidence="5">
    <location>
        <position position="131"/>
    </location>
</feature>
<feature type="domain" description="Phosphotyrosine protein phosphatase I" evidence="6">
    <location>
        <begin position="10"/>
        <end position="157"/>
    </location>
</feature>
<reference evidence="8" key="1">
    <citation type="submission" date="2017-05" db="EMBL/GenBank/DDBJ databases">
        <authorList>
            <person name="Sung H."/>
        </authorList>
    </citation>
    <scope>NUCLEOTIDE SEQUENCE [LARGE SCALE GENOMIC DNA]</scope>
    <source>
        <strain evidence="8">AMac2203</strain>
    </source>
</reference>
<keyword evidence="4" id="KW-0904">Protein phosphatase</keyword>
<keyword evidence="3" id="KW-0378">Hydrolase</keyword>
<dbReference type="PRINTS" id="PR00719">
    <property type="entry name" value="LMWPTPASE"/>
</dbReference>
<protein>
    <recommendedName>
        <fullName evidence="2">protein-tyrosine-phosphatase</fullName>
        <ecNumber evidence="2">3.1.3.48</ecNumber>
    </recommendedName>
</protein>
<evidence type="ECO:0000256" key="1">
    <source>
        <dbReference type="ARBA" id="ARBA00011063"/>
    </source>
</evidence>
<evidence type="ECO:0000256" key="3">
    <source>
        <dbReference type="ARBA" id="ARBA00022801"/>
    </source>
</evidence>
<dbReference type="PANTHER" id="PTHR11717:SF7">
    <property type="entry name" value="LOW MOLECULAR WEIGHT PHOSPHOTYROSINE PROTEIN PHOSPHATASE"/>
    <property type="match status" value="1"/>
</dbReference>
<dbReference type="KEGG" id="ocm:CBP12_03725"/>
<sequence>MSASLSHSSPRVLIVCLGNICRSPSAEAVFRKRAEDAGLAIEVDSAGTYGGHAGARPDARAQAAGERRGYDFSNIYARQITASDFSYFSHILAADKQNLADLSAICPAEHRHKIALLLSKSEGGEGQEVPDPYYGTEQGFEQVLDLVESACDAWLADVR</sequence>
<organism evidence="7 8">
    <name type="scientific">Oceanisphaera avium</name>
    <dbReference type="NCBI Taxonomy" id="1903694"/>
    <lineage>
        <taxon>Bacteria</taxon>
        <taxon>Pseudomonadati</taxon>
        <taxon>Pseudomonadota</taxon>
        <taxon>Gammaproteobacteria</taxon>
        <taxon>Aeromonadales</taxon>
        <taxon>Aeromonadaceae</taxon>
        <taxon>Oceanisphaera</taxon>
    </lineage>
</organism>
<dbReference type="GO" id="GO:0004725">
    <property type="term" value="F:protein tyrosine phosphatase activity"/>
    <property type="evidence" value="ECO:0007669"/>
    <property type="project" value="UniProtKB-EC"/>
</dbReference>
<gene>
    <name evidence="7" type="ORF">CBP12_03725</name>
</gene>
<dbReference type="AlphaFoldDB" id="A0A1Y0CWU6"/>
<dbReference type="Proteomes" id="UP000243793">
    <property type="component" value="Chromosome"/>
</dbReference>
<dbReference type="RefSeq" id="WP_086963077.1">
    <property type="nucleotide sequence ID" value="NZ_CP021376.1"/>
</dbReference>
<dbReference type="SMART" id="SM00226">
    <property type="entry name" value="LMWPc"/>
    <property type="match status" value="1"/>
</dbReference>
<dbReference type="SUPFAM" id="SSF52788">
    <property type="entry name" value="Phosphotyrosine protein phosphatases I"/>
    <property type="match status" value="1"/>
</dbReference>
<feature type="active site" description="Nucleophile" evidence="5">
    <location>
        <position position="16"/>
    </location>
</feature>
<dbReference type="CDD" id="cd16343">
    <property type="entry name" value="LMWPTP"/>
    <property type="match status" value="1"/>
</dbReference>